<protein>
    <recommendedName>
        <fullName evidence="7">Protein yellow</fullName>
    </recommendedName>
</protein>
<dbReference type="InterPro" id="IPR011042">
    <property type="entry name" value="6-blade_b-propeller_TolB-like"/>
</dbReference>
<feature type="chain" id="PRO_5035741326" description="Protein yellow" evidence="4">
    <location>
        <begin position="26"/>
        <end position="408"/>
    </location>
</feature>
<dbReference type="Pfam" id="PF03022">
    <property type="entry name" value="MRJP"/>
    <property type="match status" value="1"/>
</dbReference>
<dbReference type="PANTHER" id="PTHR10009">
    <property type="entry name" value="PROTEIN YELLOW-RELATED"/>
    <property type="match status" value="1"/>
</dbReference>
<evidence type="ECO:0000256" key="3">
    <source>
        <dbReference type="ARBA" id="ARBA00022525"/>
    </source>
</evidence>
<accession>A0A8S1DMC8</accession>
<proteinExistence type="inferred from homology"/>
<dbReference type="OrthoDB" id="8184345at2759"/>
<keyword evidence="4" id="KW-0732">Signal</keyword>
<comment type="similarity">
    <text evidence="2">Belongs to the major royal jelly protein family.</text>
</comment>
<keyword evidence="6" id="KW-1185">Reference proteome</keyword>
<feature type="signal peptide" evidence="4">
    <location>
        <begin position="1"/>
        <end position="25"/>
    </location>
</feature>
<comment type="subcellular location">
    <subcellularLocation>
        <location evidence="1">Secreted</location>
    </subcellularLocation>
</comment>
<evidence type="ECO:0000256" key="2">
    <source>
        <dbReference type="ARBA" id="ARBA00009127"/>
    </source>
</evidence>
<evidence type="ECO:0008006" key="7">
    <source>
        <dbReference type="Google" id="ProtNLM"/>
    </source>
</evidence>
<dbReference type="Gene3D" id="2.120.10.30">
    <property type="entry name" value="TolB, C-terminal domain"/>
    <property type="match status" value="1"/>
</dbReference>
<dbReference type="PRINTS" id="PR01366">
    <property type="entry name" value="ROYALJELLY"/>
</dbReference>
<reference evidence="5 6" key="1">
    <citation type="submission" date="2020-04" db="EMBL/GenBank/DDBJ databases">
        <authorList>
            <person name="Alioto T."/>
            <person name="Alioto T."/>
            <person name="Gomez Garrido J."/>
        </authorList>
    </citation>
    <scope>NUCLEOTIDE SEQUENCE [LARGE SCALE GENOMIC DNA]</scope>
</reference>
<dbReference type="EMBL" id="CADEPI010000247">
    <property type="protein sequence ID" value="CAB3381796.1"/>
    <property type="molecule type" value="Genomic_DNA"/>
</dbReference>
<keyword evidence="3" id="KW-0964">Secreted</keyword>
<dbReference type="InterPro" id="IPR017996">
    <property type="entry name" value="MRJP/yellow-related"/>
</dbReference>
<dbReference type="GO" id="GO:0005576">
    <property type="term" value="C:extracellular region"/>
    <property type="evidence" value="ECO:0007669"/>
    <property type="project" value="UniProtKB-SubCell"/>
</dbReference>
<evidence type="ECO:0000256" key="1">
    <source>
        <dbReference type="ARBA" id="ARBA00004613"/>
    </source>
</evidence>
<dbReference type="Proteomes" id="UP000494165">
    <property type="component" value="Unassembled WGS sequence"/>
</dbReference>
<sequence length="408" mass="46279">MNRKAVPFLAFSVLLLLLHSQSSVCNRRKGHQYERYHWNTRNSSSRSGEFREVFNWKQLDFEFPNEQMRRQAIQSGAFVEINSSMPLSLEADSTRLFVSAPRWRQGVPFTLTYLPLPGADLKRVPTQSSPRLKPYPNAEANRQGNCDGLTSVFRMSADNCNRLWVVDTGRVGAQQLCPPQVIAFDLQTDAIVYRHRFSQESLLCNSQPTNIAVEYKAEAQCGRGNNLDAFLYVTDTLAYAIIVIDTSSGRSWRVSDKSMFPNPEAGSFNVQGVKFDFMDGILGLAIGPPRYYKNDRDLFYNPMTSFQHFWVRTSRLQNENATTPSNPQPFETFQSGQWKRNSQSAGCGISSSGVLFFGLVKQNALACWDTSKPYTTENIAVLKKDDEKLQFLSTVVVRILATIFCNRF</sequence>
<evidence type="ECO:0000313" key="5">
    <source>
        <dbReference type="EMBL" id="CAB3381796.1"/>
    </source>
</evidence>
<gene>
    <name evidence="5" type="ORF">CLODIP_2_CD01201</name>
</gene>
<name>A0A8S1DMC8_9INSE</name>
<comment type="caution">
    <text evidence="5">The sequence shown here is derived from an EMBL/GenBank/DDBJ whole genome shotgun (WGS) entry which is preliminary data.</text>
</comment>
<dbReference type="PANTHER" id="PTHR10009:SF18">
    <property type="entry name" value="PROTEIN YELLOW-LIKE PROTEIN"/>
    <property type="match status" value="1"/>
</dbReference>
<dbReference type="AlphaFoldDB" id="A0A8S1DMC8"/>
<organism evidence="5 6">
    <name type="scientific">Cloeon dipterum</name>
    <dbReference type="NCBI Taxonomy" id="197152"/>
    <lineage>
        <taxon>Eukaryota</taxon>
        <taxon>Metazoa</taxon>
        <taxon>Ecdysozoa</taxon>
        <taxon>Arthropoda</taxon>
        <taxon>Hexapoda</taxon>
        <taxon>Insecta</taxon>
        <taxon>Pterygota</taxon>
        <taxon>Palaeoptera</taxon>
        <taxon>Ephemeroptera</taxon>
        <taxon>Pisciforma</taxon>
        <taxon>Baetidae</taxon>
        <taxon>Cloeon</taxon>
    </lineage>
</organism>
<evidence type="ECO:0000313" key="6">
    <source>
        <dbReference type="Proteomes" id="UP000494165"/>
    </source>
</evidence>
<evidence type="ECO:0000256" key="4">
    <source>
        <dbReference type="SAM" id="SignalP"/>
    </source>
</evidence>